<dbReference type="EMBL" id="QEWP01000018">
    <property type="protein sequence ID" value="PWD98152.1"/>
    <property type="molecule type" value="Genomic_DNA"/>
</dbReference>
<organism evidence="2 3">
    <name type="scientific">Marinilabilia rubra</name>
    <dbReference type="NCBI Taxonomy" id="2162893"/>
    <lineage>
        <taxon>Bacteria</taxon>
        <taxon>Pseudomonadati</taxon>
        <taxon>Bacteroidota</taxon>
        <taxon>Bacteroidia</taxon>
        <taxon>Marinilabiliales</taxon>
        <taxon>Marinilabiliaceae</taxon>
        <taxon>Marinilabilia</taxon>
    </lineage>
</organism>
<evidence type="ECO:0000313" key="2">
    <source>
        <dbReference type="EMBL" id="PWD98152.1"/>
    </source>
</evidence>
<dbReference type="Proteomes" id="UP000244956">
    <property type="component" value="Unassembled WGS sequence"/>
</dbReference>
<dbReference type="AlphaFoldDB" id="A0A2U2B517"/>
<proteinExistence type="predicted"/>
<evidence type="ECO:0000313" key="3">
    <source>
        <dbReference type="Proteomes" id="UP000244956"/>
    </source>
</evidence>
<keyword evidence="3" id="KW-1185">Reference proteome</keyword>
<name>A0A2U2B517_9BACT</name>
<evidence type="ECO:0000256" key="1">
    <source>
        <dbReference type="SAM" id="Phobius"/>
    </source>
</evidence>
<protein>
    <submittedName>
        <fullName evidence="2">Uncharacterized protein</fullName>
    </submittedName>
</protein>
<feature type="transmembrane region" description="Helical" evidence="1">
    <location>
        <begin position="74"/>
        <end position="94"/>
    </location>
</feature>
<gene>
    <name evidence="2" type="ORF">DDZ16_16800</name>
</gene>
<keyword evidence="1" id="KW-1133">Transmembrane helix</keyword>
<keyword evidence="1" id="KW-0472">Membrane</keyword>
<feature type="transmembrane region" description="Helical" evidence="1">
    <location>
        <begin position="160"/>
        <end position="179"/>
    </location>
</feature>
<accession>A0A2U2B517</accession>
<dbReference type="OrthoDB" id="838260at2"/>
<feature type="transmembrane region" description="Helical" evidence="1">
    <location>
        <begin position="127"/>
        <end position="148"/>
    </location>
</feature>
<keyword evidence="1" id="KW-0812">Transmembrane</keyword>
<comment type="caution">
    <text evidence="2">The sequence shown here is derived from an EMBL/GenBank/DDBJ whole genome shotgun (WGS) entry which is preliminary data.</text>
</comment>
<dbReference type="RefSeq" id="WP_109265646.1">
    <property type="nucleotide sequence ID" value="NZ_QEWP01000018.1"/>
</dbReference>
<feature type="transmembrane region" description="Helical" evidence="1">
    <location>
        <begin position="42"/>
        <end position="62"/>
    </location>
</feature>
<reference evidence="2 3" key="1">
    <citation type="submission" date="2018-05" db="EMBL/GenBank/DDBJ databases">
        <title>Marinilabilia rubrum sp. nov., isolated from saltern sediment.</title>
        <authorList>
            <person name="Zhang R."/>
        </authorList>
    </citation>
    <scope>NUCLEOTIDE SEQUENCE [LARGE SCALE GENOMIC DNA]</scope>
    <source>
        <strain evidence="2 3">WTE16</strain>
    </source>
</reference>
<sequence length="200" mass="23106">MEFKELTEIWKQSEMHQDEAIKVNHQLIKEVGLNKIKTNLRAIQWSSIFEIVLEILFSGFLINFMENQRGQPAFSIPAALILGLIAFNVLFEVYRLALFYSIKTDCPVLKAQKKLSRLKKLEIFDTYSLLVIIPVFALPFLIVLAKALLNWDLYELGTGWMIQTIIGSFVVAAILVVIIRKHPNKKLRKAIQFIEELDEE</sequence>